<protein>
    <submittedName>
        <fullName evidence="2">Uncharacterized protein</fullName>
    </submittedName>
</protein>
<proteinExistence type="predicted"/>
<name>A0A2T0FCZ2_9ASCO</name>
<sequence length="227" mass="25972">MAGPEKKKFKGPKPKQAEFDNGPDVFINKKRRKVPKDELSADAPRAFRTLMKWQAHAKQRAEEKQNTPKEIKPALKIRKGESMADFSRRVNEAVPLPMAKGVNDAKAAKTSQKQKAKAERLRAEYKVRLDKRRGRTDDDDQADLDADNWKSGKRDTSPDPWAHLQKARPKFGEVADRPPELPKLKRLSNVPKSAGSLARRELLETERQSVIDEYRRLKARKEATIDE</sequence>
<dbReference type="PANTHER" id="PTHR40644">
    <property type="entry name" value="UPF0653 PROTEIN C607.02C"/>
    <property type="match status" value="1"/>
</dbReference>
<feature type="region of interest" description="Disordered" evidence="1">
    <location>
        <begin position="97"/>
        <end position="199"/>
    </location>
</feature>
<feature type="compositionally biased region" description="Basic and acidic residues" evidence="1">
    <location>
        <begin position="59"/>
        <end position="83"/>
    </location>
</feature>
<dbReference type="Proteomes" id="UP000238350">
    <property type="component" value="Unassembled WGS sequence"/>
</dbReference>
<keyword evidence="3" id="KW-1185">Reference proteome</keyword>
<dbReference type="GeneID" id="36514235"/>
<evidence type="ECO:0000313" key="2">
    <source>
        <dbReference type="EMBL" id="PRT52866.1"/>
    </source>
</evidence>
<feature type="compositionally biased region" description="Basic and acidic residues" evidence="1">
    <location>
        <begin position="170"/>
        <end position="183"/>
    </location>
</feature>
<dbReference type="OrthoDB" id="5876637at2759"/>
<dbReference type="EMBL" id="NDIQ01000001">
    <property type="protein sequence ID" value="PRT52866.1"/>
    <property type="molecule type" value="Genomic_DNA"/>
</dbReference>
<comment type="caution">
    <text evidence="2">The sequence shown here is derived from an EMBL/GenBank/DDBJ whole genome shotgun (WGS) entry which is preliminary data.</text>
</comment>
<dbReference type="AlphaFoldDB" id="A0A2T0FCZ2"/>
<dbReference type="PANTHER" id="PTHR40644:SF1">
    <property type="entry name" value="UPF0653 PROTEIN C607.02C"/>
    <property type="match status" value="1"/>
</dbReference>
<organism evidence="2 3">
    <name type="scientific">Wickerhamiella sorbophila</name>
    <dbReference type="NCBI Taxonomy" id="45607"/>
    <lineage>
        <taxon>Eukaryota</taxon>
        <taxon>Fungi</taxon>
        <taxon>Dikarya</taxon>
        <taxon>Ascomycota</taxon>
        <taxon>Saccharomycotina</taxon>
        <taxon>Dipodascomycetes</taxon>
        <taxon>Dipodascales</taxon>
        <taxon>Trichomonascaceae</taxon>
        <taxon>Wickerhamiella</taxon>
    </lineage>
</organism>
<feature type="region of interest" description="Disordered" evidence="1">
    <location>
        <begin position="1"/>
        <end position="83"/>
    </location>
</feature>
<evidence type="ECO:0000256" key="1">
    <source>
        <dbReference type="SAM" id="MobiDB-lite"/>
    </source>
</evidence>
<feature type="compositionally biased region" description="Basic and acidic residues" evidence="1">
    <location>
        <begin position="116"/>
        <end position="128"/>
    </location>
</feature>
<feature type="compositionally biased region" description="Acidic residues" evidence="1">
    <location>
        <begin position="137"/>
        <end position="146"/>
    </location>
</feature>
<reference evidence="2 3" key="1">
    <citation type="submission" date="2017-04" db="EMBL/GenBank/DDBJ databases">
        <title>Genome sequencing of [Candida] sorbophila.</title>
        <authorList>
            <person name="Ahn J.O."/>
        </authorList>
    </citation>
    <scope>NUCLEOTIDE SEQUENCE [LARGE SCALE GENOMIC DNA]</scope>
    <source>
        <strain evidence="2 3">DS02</strain>
    </source>
</reference>
<gene>
    <name evidence="2" type="ORF">B9G98_00486</name>
</gene>
<dbReference type="RefSeq" id="XP_024662812.1">
    <property type="nucleotide sequence ID" value="XM_024807044.1"/>
</dbReference>
<evidence type="ECO:0000313" key="3">
    <source>
        <dbReference type="Proteomes" id="UP000238350"/>
    </source>
</evidence>
<feature type="compositionally biased region" description="Basic and acidic residues" evidence="1">
    <location>
        <begin position="147"/>
        <end position="157"/>
    </location>
</feature>
<accession>A0A2T0FCZ2</accession>